<protein>
    <recommendedName>
        <fullName evidence="5">DNA methylase N-4/N-6 domain-containing protein</fullName>
    </recommendedName>
</protein>
<sequence length="307" mass="35010">MDIGFDDSDLSHIWDDQLGVEDDTFNVQNELNQIIEPKTKRGEIYQLGTHRLICGDATDHKTIQKLCGGKQASMVYCDPPYNISLDYNKGVGNKSNYGGTTQDRKSATEYKAFLTKTIENALQHASSDTHLFYWCDEKNIGLVQEIYKELGIENKRVCLWIKNNFNVTPNVAFNKVYEPCVYGTIGSPYLATNVTKYHEILNKEVDSGNRAIDDIIDLFNIWLVKRIPTQDYEHPTEKPSTLHEKPLKRCTKPGDIVLDLFGGSGSTMMACEQLNRACYMVEIEPIFCDLIIRRYQQLTGKEAVLWT</sequence>
<keyword evidence="2" id="KW-0489">Methyltransferase</keyword>
<evidence type="ECO:0000313" key="7">
    <source>
        <dbReference type="Proteomes" id="UP000228495"/>
    </source>
</evidence>
<dbReference type="EMBL" id="PCSU01000061">
    <property type="protein sequence ID" value="PIP56347.1"/>
    <property type="molecule type" value="Genomic_DNA"/>
</dbReference>
<dbReference type="SUPFAM" id="SSF53335">
    <property type="entry name" value="S-adenosyl-L-methionine-dependent methyltransferases"/>
    <property type="match status" value="1"/>
</dbReference>
<comment type="similarity">
    <text evidence="1">Belongs to the N(4)/N(6)-methyltransferase family.</text>
</comment>
<keyword evidence="3" id="KW-0808">Transferase</keyword>
<dbReference type="GO" id="GO:0032259">
    <property type="term" value="P:methylation"/>
    <property type="evidence" value="ECO:0007669"/>
    <property type="project" value="UniProtKB-KW"/>
</dbReference>
<evidence type="ECO:0000256" key="4">
    <source>
        <dbReference type="ARBA" id="ARBA00022691"/>
    </source>
</evidence>
<reference evidence="6 7" key="1">
    <citation type="submission" date="2017-09" db="EMBL/GenBank/DDBJ databases">
        <title>Depth-based differentiation of microbial function through sediment-hosted aquifers and enrichment of novel symbionts in the deep terrestrial subsurface.</title>
        <authorList>
            <person name="Probst A.J."/>
            <person name="Ladd B."/>
            <person name="Jarett J.K."/>
            <person name="Geller-Mcgrath D.E."/>
            <person name="Sieber C.M."/>
            <person name="Emerson J.B."/>
            <person name="Anantharaman K."/>
            <person name="Thomas B.C."/>
            <person name="Malmstrom R."/>
            <person name="Stieglmeier M."/>
            <person name="Klingl A."/>
            <person name="Woyke T."/>
            <person name="Ryan C.M."/>
            <person name="Banfield J.F."/>
        </authorList>
    </citation>
    <scope>NUCLEOTIDE SEQUENCE [LARGE SCALE GENOMIC DNA]</scope>
    <source>
        <strain evidence="6">CG22_combo_CG10-13_8_21_14_all_39_12</strain>
    </source>
</reference>
<dbReference type="Proteomes" id="UP000228495">
    <property type="component" value="Unassembled WGS sequence"/>
</dbReference>
<dbReference type="Pfam" id="PF01555">
    <property type="entry name" value="N6_N4_Mtase"/>
    <property type="match status" value="1"/>
</dbReference>
<dbReference type="GO" id="GO:0008170">
    <property type="term" value="F:N-methyltransferase activity"/>
    <property type="evidence" value="ECO:0007669"/>
    <property type="project" value="InterPro"/>
</dbReference>
<gene>
    <name evidence="6" type="ORF">COX05_03525</name>
</gene>
<proteinExistence type="inferred from homology"/>
<organism evidence="6 7">
    <name type="scientific">candidate division WWE3 bacterium CG22_combo_CG10-13_8_21_14_all_39_12</name>
    <dbReference type="NCBI Taxonomy" id="1975094"/>
    <lineage>
        <taxon>Bacteria</taxon>
        <taxon>Katanobacteria</taxon>
    </lineage>
</organism>
<evidence type="ECO:0000256" key="1">
    <source>
        <dbReference type="ARBA" id="ARBA00006594"/>
    </source>
</evidence>
<dbReference type="Gene3D" id="3.40.50.150">
    <property type="entry name" value="Vaccinia Virus protein VP39"/>
    <property type="match status" value="1"/>
</dbReference>
<accession>A0A2H0BF99</accession>
<dbReference type="PROSITE" id="PS00092">
    <property type="entry name" value="N6_MTASE"/>
    <property type="match status" value="1"/>
</dbReference>
<evidence type="ECO:0000256" key="2">
    <source>
        <dbReference type="ARBA" id="ARBA00022603"/>
    </source>
</evidence>
<evidence type="ECO:0000256" key="3">
    <source>
        <dbReference type="ARBA" id="ARBA00022679"/>
    </source>
</evidence>
<keyword evidence="4" id="KW-0949">S-adenosyl-L-methionine</keyword>
<dbReference type="InterPro" id="IPR029063">
    <property type="entry name" value="SAM-dependent_MTases_sf"/>
</dbReference>
<dbReference type="AlphaFoldDB" id="A0A2H0BF99"/>
<feature type="domain" description="DNA methylase N-4/N-6" evidence="5">
    <location>
        <begin position="73"/>
        <end position="291"/>
    </location>
</feature>
<name>A0A2H0BF99_UNCKA</name>
<dbReference type="GO" id="GO:0003677">
    <property type="term" value="F:DNA binding"/>
    <property type="evidence" value="ECO:0007669"/>
    <property type="project" value="InterPro"/>
</dbReference>
<evidence type="ECO:0000313" key="6">
    <source>
        <dbReference type="EMBL" id="PIP56347.1"/>
    </source>
</evidence>
<dbReference type="InterPro" id="IPR002295">
    <property type="entry name" value="N4/N6-MTase_EcoPI_Mod-like"/>
</dbReference>
<evidence type="ECO:0000259" key="5">
    <source>
        <dbReference type="Pfam" id="PF01555"/>
    </source>
</evidence>
<dbReference type="PRINTS" id="PR00506">
    <property type="entry name" value="D21N6MTFRASE"/>
</dbReference>
<dbReference type="InterPro" id="IPR002052">
    <property type="entry name" value="DNA_methylase_N6_adenine_CS"/>
</dbReference>
<comment type="caution">
    <text evidence="6">The sequence shown here is derived from an EMBL/GenBank/DDBJ whole genome shotgun (WGS) entry which is preliminary data.</text>
</comment>
<dbReference type="InterPro" id="IPR002941">
    <property type="entry name" value="DNA_methylase_N4/N6"/>
</dbReference>